<gene>
    <name evidence="2" type="ORF">FC62_GL001476</name>
</gene>
<keyword evidence="3" id="KW-1185">Reference proteome</keyword>
<dbReference type="InterPro" id="IPR036400">
    <property type="entry name" value="Cyt_B5-like_heme/steroid_sf"/>
</dbReference>
<reference evidence="2 3" key="1">
    <citation type="journal article" date="2015" name="Genome Announc.">
        <title>Expanding the biotechnology potential of lactobacilli through comparative genomics of 213 strains and associated genera.</title>
        <authorList>
            <person name="Sun Z."/>
            <person name="Harris H.M."/>
            <person name="McCann A."/>
            <person name="Guo C."/>
            <person name="Argimon S."/>
            <person name="Zhang W."/>
            <person name="Yang X."/>
            <person name="Jeffery I.B."/>
            <person name="Cooney J.C."/>
            <person name="Kagawa T.F."/>
            <person name="Liu W."/>
            <person name="Song Y."/>
            <person name="Salvetti E."/>
            <person name="Wrobel A."/>
            <person name="Rasinkangas P."/>
            <person name="Parkhill J."/>
            <person name="Rea M.C."/>
            <person name="O'Sullivan O."/>
            <person name="Ritari J."/>
            <person name="Douillard F.P."/>
            <person name="Paul Ross R."/>
            <person name="Yang R."/>
            <person name="Briner A.E."/>
            <person name="Felis G.E."/>
            <person name="de Vos W.M."/>
            <person name="Barrangou R."/>
            <person name="Klaenhammer T.R."/>
            <person name="Caufield P.W."/>
            <person name="Cui Y."/>
            <person name="Zhang H."/>
            <person name="O'Toole P.W."/>
        </authorList>
    </citation>
    <scope>NUCLEOTIDE SEQUENCE [LARGE SCALE GENOMIC DNA]</scope>
    <source>
        <strain evidence="2 3">DSM 20534</strain>
    </source>
</reference>
<comment type="caution">
    <text evidence="2">The sequence shown here is derived from an EMBL/GenBank/DDBJ whole genome shotgun (WGS) entry which is preliminary data.</text>
</comment>
<dbReference type="EMBL" id="AZCV01000007">
    <property type="protein sequence ID" value="KRK37133.1"/>
    <property type="molecule type" value="Genomic_DNA"/>
</dbReference>
<dbReference type="Pfam" id="PF00173">
    <property type="entry name" value="Cyt-b5"/>
    <property type="match status" value="1"/>
</dbReference>
<dbReference type="SUPFAM" id="SSF55856">
    <property type="entry name" value="Cytochrome b5-like heme/steroid binding domain"/>
    <property type="match status" value="1"/>
</dbReference>
<sequence length="78" mass="8311">MADREFTRSELAKYTGEGGQPAYVAIDGTVYDMTNVEAWAGGKHHGNTAGQDLSDVIVKAPHKKSVLAKLPVVGKLVD</sequence>
<organism evidence="2 3">
    <name type="scientific">Amylolactobacillus amylotrophicus DSM 20534</name>
    <dbReference type="NCBI Taxonomy" id="1423722"/>
    <lineage>
        <taxon>Bacteria</taxon>
        <taxon>Bacillati</taxon>
        <taxon>Bacillota</taxon>
        <taxon>Bacilli</taxon>
        <taxon>Lactobacillales</taxon>
        <taxon>Lactobacillaceae</taxon>
        <taxon>Amylolactobacillus</taxon>
    </lineage>
</organism>
<dbReference type="Proteomes" id="UP000050909">
    <property type="component" value="Unassembled WGS sequence"/>
</dbReference>
<dbReference type="PATRIC" id="fig|1423722.3.peg.1502"/>
<proteinExistence type="predicted"/>
<evidence type="ECO:0000313" key="2">
    <source>
        <dbReference type="EMBL" id="KRK37133.1"/>
    </source>
</evidence>
<dbReference type="AlphaFoldDB" id="A0A0R1GSS6"/>
<evidence type="ECO:0000313" key="3">
    <source>
        <dbReference type="Proteomes" id="UP000050909"/>
    </source>
</evidence>
<accession>A0A0R1GSS6</accession>
<feature type="domain" description="Cytochrome b5 heme-binding" evidence="1">
    <location>
        <begin position="6"/>
        <end position="77"/>
    </location>
</feature>
<dbReference type="SMART" id="SM01117">
    <property type="entry name" value="Cyt-b5"/>
    <property type="match status" value="1"/>
</dbReference>
<protein>
    <recommendedName>
        <fullName evidence="1">Cytochrome b5 heme-binding domain-containing protein</fullName>
    </recommendedName>
</protein>
<dbReference type="RefSeq" id="WP_054746221.1">
    <property type="nucleotide sequence ID" value="NZ_AZCV01000007.1"/>
</dbReference>
<evidence type="ECO:0000259" key="1">
    <source>
        <dbReference type="SMART" id="SM01117"/>
    </source>
</evidence>
<name>A0A0R1GSS6_9LACO</name>
<dbReference type="InterPro" id="IPR001199">
    <property type="entry name" value="Cyt_B5-like_heme/steroid-bd"/>
</dbReference>
<dbReference type="Gene3D" id="3.10.120.10">
    <property type="entry name" value="Cytochrome b5-like heme/steroid binding domain"/>
    <property type="match status" value="1"/>
</dbReference>